<dbReference type="EMBL" id="JOJR01000139">
    <property type="protein sequence ID" value="RCN44094.1"/>
    <property type="molecule type" value="Genomic_DNA"/>
</dbReference>
<keyword evidence="2" id="KW-1185">Reference proteome</keyword>
<proteinExistence type="predicted"/>
<protein>
    <submittedName>
        <fullName evidence="1">Uncharacterized protein</fullName>
    </submittedName>
</protein>
<evidence type="ECO:0000313" key="2">
    <source>
        <dbReference type="Proteomes" id="UP000252519"/>
    </source>
</evidence>
<evidence type="ECO:0000313" key="1">
    <source>
        <dbReference type="EMBL" id="RCN44094.1"/>
    </source>
</evidence>
<reference evidence="1 2" key="1">
    <citation type="submission" date="2014-10" db="EMBL/GenBank/DDBJ databases">
        <title>Draft genome of the hookworm Ancylostoma caninum.</title>
        <authorList>
            <person name="Mitreva M."/>
        </authorList>
    </citation>
    <scope>NUCLEOTIDE SEQUENCE [LARGE SCALE GENOMIC DNA]</scope>
    <source>
        <strain evidence="1 2">Baltimore</strain>
    </source>
</reference>
<dbReference type="AlphaFoldDB" id="A0A368GI90"/>
<name>A0A368GI90_ANCCA</name>
<organism evidence="1 2">
    <name type="scientific">Ancylostoma caninum</name>
    <name type="common">Dog hookworm</name>
    <dbReference type="NCBI Taxonomy" id="29170"/>
    <lineage>
        <taxon>Eukaryota</taxon>
        <taxon>Metazoa</taxon>
        <taxon>Ecdysozoa</taxon>
        <taxon>Nematoda</taxon>
        <taxon>Chromadorea</taxon>
        <taxon>Rhabditida</taxon>
        <taxon>Rhabditina</taxon>
        <taxon>Rhabditomorpha</taxon>
        <taxon>Strongyloidea</taxon>
        <taxon>Ancylostomatidae</taxon>
        <taxon>Ancylostomatinae</taxon>
        <taxon>Ancylostoma</taxon>
    </lineage>
</organism>
<dbReference type="OrthoDB" id="5862011at2759"/>
<accession>A0A368GI90</accession>
<gene>
    <name evidence="1" type="ORF">ANCCAN_09957</name>
</gene>
<sequence length="217" mass="25017">MRVLLCLARFMDILNVEIQLRSLYPQIERVLEAEPSSTTLCSDTFDIHTEDRTLVNMFLRFLRPKCRLVIYSSGISESQKTFLQTPFFDSDVVRAARDMYIHVETRITDSQITKLQAPVLRIQSPYLSAWSINKLILQWLDGKRKITFIQVRATRDLPRNEVFQGIDPAALITGTEASDGRGYNPSLYTLVRSDHGDLVVYLDTDYCNISDPFQYSH</sequence>
<comment type="caution">
    <text evidence="1">The sequence shown here is derived from an EMBL/GenBank/DDBJ whole genome shotgun (WGS) entry which is preliminary data.</text>
</comment>
<dbReference type="Proteomes" id="UP000252519">
    <property type="component" value="Unassembled WGS sequence"/>
</dbReference>